<reference evidence="1" key="1">
    <citation type="submission" date="2019-10" db="EMBL/GenBank/DDBJ databases">
        <authorList>
            <consortium name="DOE Joint Genome Institute"/>
            <person name="Kuo A."/>
            <person name="Miyauchi S."/>
            <person name="Kiss E."/>
            <person name="Drula E."/>
            <person name="Kohler A."/>
            <person name="Sanchez-Garcia M."/>
            <person name="Andreopoulos B."/>
            <person name="Barry K.W."/>
            <person name="Bonito G."/>
            <person name="Buee M."/>
            <person name="Carver A."/>
            <person name="Chen C."/>
            <person name="Cichocki N."/>
            <person name="Clum A."/>
            <person name="Culley D."/>
            <person name="Crous P.W."/>
            <person name="Fauchery L."/>
            <person name="Girlanda M."/>
            <person name="Hayes R."/>
            <person name="Keri Z."/>
            <person name="LaButti K."/>
            <person name="Lipzen A."/>
            <person name="Lombard V."/>
            <person name="Magnuson J."/>
            <person name="Maillard F."/>
            <person name="Morin E."/>
            <person name="Murat C."/>
            <person name="Nolan M."/>
            <person name="Ohm R."/>
            <person name="Pangilinan J."/>
            <person name="Pereira M."/>
            <person name="Perotto S."/>
            <person name="Peter M."/>
            <person name="Riley R."/>
            <person name="Sitrit Y."/>
            <person name="Stielow B."/>
            <person name="Szollosi G."/>
            <person name="Zifcakova L."/>
            <person name="Stursova M."/>
            <person name="Spatafora J.W."/>
            <person name="Tedersoo L."/>
            <person name="Vaario L.-M."/>
            <person name="Yamada A."/>
            <person name="Yan M."/>
            <person name="Wang P."/>
            <person name="Xu J."/>
            <person name="Bruns T."/>
            <person name="Baldrian P."/>
            <person name="Vilgalys R."/>
            <person name="Henrissat B."/>
            <person name="Grigoriev I.V."/>
            <person name="Hibbett D."/>
            <person name="Nagy L.G."/>
            <person name="Martin F.M."/>
        </authorList>
    </citation>
    <scope>NUCLEOTIDE SEQUENCE</scope>
    <source>
        <strain evidence="1">BED1</strain>
    </source>
</reference>
<accession>A0AAD4G887</accession>
<dbReference type="Proteomes" id="UP001194468">
    <property type="component" value="Unassembled WGS sequence"/>
</dbReference>
<reference evidence="1" key="2">
    <citation type="journal article" date="2020" name="Nat. Commun.">
        <title>Large-scale genome sequencing of mycorrhizal fungi provides insights into the early evolution of symbiotic traits.</title>
        <authorList>
            <person name="Miyauchi S."/>
            <person name="Kiss E."/>
            <person name="Kuo A."/>
            <person name="Drula E."/>
            <person name="Kohler A."/>
            <person name="Sanchez-Garcia M."/>
            <person name="Morin E."/>
            <person name="Andreopoulos B."/>
            <person name="Barry K.W."/>
            <person name="Bonito G."/>
            <person name="Buee M."/>
            <person name="Carver A."/>
            <person name="Chen C."/>
            <person name="Cichocki N."/>
            <person name="Clum A."/>
            <person name="Culley D."/>
            <person name="Crous P.W."/>
            <person name="Fauchery L."/>
            <person name="Girlanda M."/>
            <person name="Hayes R.D."/>
            <person name="Keri Z."/>
            <person name="LaButti K."/>
            <person name="Lipzen A."/>
            <person name="Lombard V."/>
            <person name="Magnuson J."/>
            <person name="Maillard F."/>
            <person name="Murat C."/>
            <person name="Nolan M."/>
            <person name="Ohm R.A."/>
            <person name="Pangilinan J."/>
            <person name="Pereira M.F."/>
            <person name="Perotto S."/>
            <person name="Peter M."/>
            <person name="Pfister S."/>
            <person name="Riley R."/>
            <person name="Sitrit Y."/>
            <person name="Stielow J.B."/>
            <person name="Szollosi G."/>
            <person name="Zifcakova L."/>
            <person name="Stursova M."/>
            <person name="Spatafora J.W."/>
            <person name="Tedersoo L."/>
            <person name="Vaario L.M."/>
            <person name="Yamada A."/>
            <person name="Yan M."/>
            <person name="Wang P."/>
            <person name="Xu J."/>
            <person name="Bruns T."/>
            <person name="Baldrian P."/>
            <person name="Vilgalys R."/>
            <person name="Dunand C."/>
            <person name="Henrissat B."/>
            <person name="Grigoriev I.V."/>
            <person name="Hibbett D."/>
            <person name="Nagy L.G."/>
            <person name="Martin F.M."/>
        </authorList>
    </citation>
    <scope>NUCLEOTIDE SEQUENCE</scope>
    <source>
        <strain evidence="1">BED1</strain>
    </source>
</reference>
<proteinExistence type="predicted"/>
<organism evidence="1 2">
    <name type="scientific">Boletus edulis BED1</name>
    <dbReference type="NCBI Taxonomy" id="1328754"/>
    <lineage>
        <taxon>Eukaryota</taxon>
        <taxon>Fungi</taxon>
        <taxon>Dikarya</taxon>
        <taxon>Basidiomycota</taxon>
        <taxon>Agaricomycotina</taxon>
        <taxon>Agaricomycetes</taxon>
        <taxon>Agaricomycetidae</taxon>
        <taxon>Boletales</taxon>
        <taxon>Boletineae</taxon>
        <taxon>Boletaceae</taxon>
        <taxon>Boletoideae</taxon>
        <taxon>Boletus</taxon>
    </lineage>
</organism>
<protein>
    <submittedName>
        <fullName evidence="1">Uncharacterized protein</fullName>
    </submittedName>
</protein>
<evidence type="ECO:0000313" key="2">
    <source>
        <dbReference type="Proteomes" id="UP001194468"/>
    </source>
</evidence>
<dbReference type="AlphaFoldDB" id="A0AAD4G887"/>
<keyword evidence="2" id="KW-1185">Reference proteome</keyword>
<gene>
    <name evidence="1" type="ORF">L210DRAFT_990187</name>
</gene>
<comment type="caution">
    <text evidence="1">The sequence shown here is derived from an EMBL/GenBank/DDBJ whole genome shotgun (WGS) entry which is preliminary data.</text>
</comment>
<name>A0AAD4G887_BOLED</name>
<dbReference type="EMBL" id="WHUW01000083">
    <property type="protein sequence ID" value="KAF8427127.1"/>
    <property type="molecule type" value="Genomic_DNA"/>
</dbReference>
<evidence type="ECO:0000313" key="1">
    <source>
        <dbReference type="EMBL" id="KAF8427127.1"/>
    </source>
</evidence>
<sequence>MSPKAMVLLSPRNRQLFPLSYICPFTLNIDYAVIWNKNELQNTDRLLNVGYVVVTPRH</sequence>